<reference evidence="5" key="3">
    <citation type="submission" date="2018-08" db="UniProtKB">
        <authorList>
            <consortium name="EnsemblPlants"/>
        </authorList>
    </citation>
    <scope>IDENTIFICATION</scope>
    <source>
        <strain evidence="5">Yugu1</strain>
    </source>
</reference>
<keyword evidence="1" id="KW-0479">Metal-binding</keyword>
<organism evidence="5 6">
    <name type="scientific">Setaria italica</name>
    <name type="common">Foxtail millet</name>
    <name type="synonym">Panicum italicum</name>
    <dbReference type="NCBI Taxonomy" id="4555"/>
    <lineage>
        <taxon>Eukaryota</taxon>
        <taxon>Viridiplantae</taxon>
        <taxon>Streptophyta</taxon>
        <taxon>Embryophyta</taxon>
        <taxon>Tracheophyta</taxon>
        <taxon>Spermatophyta</taxon>
        <taxon>Magnoliopsida</taxon>
        <taxon>Liliopsida</taxon>
        <taxon>Poales</taxon>
        <taxon>Poaceae</taxon>
        <taxon>PACMAD clade</taxon>
        <taxon>Panicoideae</taxon>
        <taxon>Panicodae</taxon>
        <taxon>Paniceae</taxon>
        <taxon>Cenchrinae</taxon>
        <taxon>Setaria</taxon>
    </lineage>
</organism>
<dbReference type="OrthoDB" id="785668at2759"/>
<dbReference type="PANTHER" id="PTHR35046">
    <property type="entry name" value="ZINC KNUCKLE (CCHC-TYPE) FAMILY PROTEIN"/>
    <property type="match status" value="1"/>
</dbReference>
<reference evidence="4 6" key="1">
    <citation type="journal article" date="2012" name="Nat. Biotechnol.">
        <title>Reference genome sequence of the model plant Setaria.</title>
        <authorList>
            <person name="Bennetzen J.L."/>
            <person name="Schmutz J."/>
            <person name="Wang H."/>
            <person name="Percifield R."/>
            <person name="Hawkins J."/>
            <person name="Pontaroli A.C."/>
            <person name="Estep M."/>
            <person name="Feng L."/>
            <person name="Vaughn J.N."/>
            <person name="Grimwood J."/>
            <person name="Jenkins J."/>
            <person name="Barry K."/>
            <person name="Lindquist E."/>
            <person name="Hellsten U."/>
            <person name="Deshpande S."/>
            <person name="Wang X."/>
            <person name="Wu X."/>
            <person name="Mitros T."/>
            <person name="Triplett J."/>
            <person name="Yang X."/>
            <person name="Ye C.Y."/>
            <person name="Mauro-Herrera M."/>
            <person name="Wang L."/>
            <person name="Li P."/>
            <person name="Sharma M."/>
            <person name="Sharma R."/>
            <person name="Ronald P.C."/>
            <person name="Panaud O."/>
            <person name="Kellogg E.A."/>
            <person name="Brutnell T.P."/>
            <person name="Doust A.N."/>
            <person name="Tuskan G.A."/>
            <person name="Rokhsar D."/>
            <person name="Devos K.M."/>
        </authorList>
    </citation>
    <scope>NUCLEOTIDE SEQUENCE [LARGE SCALE GENOMIC DNA]</scope>
    <source>
        <strain evidence="6">cv. Yugu1</strain>
        <strain evidence="4">Yugu1</strain>
    </source>
</reference>
<protein>
    <recommendedName>
        <fullName evidence="3">CCHC-type domain-containing protein</fullName>
    </recommendedName>
</protein>
<dbReference type="eggNOG" id="KOG0017">
    <property type="taxonomic scope" value="Eukaryota"/>
</dbReference>
<name>K3ZCB4_SETIT</name>
<evidence type="ECO:0000259" key="3">
    <source>
        <dbReference type="PROSITE" id="PS50158"/>
    </source>
</evidence>
<dbReference type="AlphaFoldDB" id="K3ZCB4"/>
<dbReference type="GO" id="GO:0003676">
    <property type="term" value="F:nucleic acid binding"/>
    <property type="evidence" value="ECO:0007669"/>
    <property type="project" value="InterPro"/>
</dbReference>
<keyword evidence="6" id="KW-1185">Reference proteome</keyword>
<evidence type="ECO:0000313" key="6">
    <source>
        <dbReference type="Proteomes" id="UP000004995"/>
    </source>
</evidence>
<sequence>MDRGFVDLKKTIAELVDRLPCPQRDAHAAWYRHSPDRYAYDAGDESPGLQSDGADYYLLPRHPPHRHDAHMHRLARDVDRANRDSNTVSRAVRVPFDDGLGKLKISIPSFSGSGNLSVDAYYKEMELLMIRMGVKEDEDATTSRFIRGLNLDVQERVETAHYYDMLSLVHVAHRVEQQLKARRASGRSRSFLHDDGCGAATKSVSFKPNTLSKDVSKSTAGSVTKVPSKAESSVVASYSTKECYTCGARGHLRKDCPNQKKVLMTKQGYVSNSLSEKSTNESIYEAHACDGYPDIDDDAPNHGLSLLAQETQSDGPHIEVKGSASIKAEVFPAARKKKDATTNTSKSRMALFQGREDDLPGMLSSRVQINVG</sequence>
<dbReference type="Gene3D" id="4.10.60.10">
    <property type="entry name" value="Zinc finger, CCHC-type"/>
    <property type="match status" value="1"/>
</dbReference>
<proteinExistence type="predicted"/>
<dbReference type="EMBL" id="AGNK02001971">
    <property type="status" value="NOT_ANNOTATED_CDS"/>
    <property type="molecule type" value="Genomic_DNA"/>
</dbReference>
<keyword evidence="1" id="KW-0862">Zinc</keyword>
<dbReference type="Pfam" id="PF00098">
    <property type="entry name" value="zf-CCHC"/>
    <property type="match status" value="1"/>
</dbReference>
<dbReference type="SMART" id="SM00343">
    <property type="entry name" value="ZnF_C2HC"/>
    <property type="match status" value="1"/>
</dbReference>
<evidence type="ECO:0000313" key="4">
    <source>
        <dbReference type="EMBL" id="RCV18660.1"/>
    </source>
</evidence>
<dbReference type="SUPFAM" id="SSF57756">
    <property type="entry name" value="Retrovirus zinc finger-like domains"/>
    <property type="match status" value="1"/>
</dbReference>
<evidence type="ECO:0000256" key="1">
    <source>
        <dbReference type="PROSITE-ProRule" id="PRU00047"/>
    </source>
</evidence>
<dbReference type="GO" id="GO:0008270">
    <property type="term" value="F:zinc ion binding"/>
    <property type="evidence" value="ECO:0007669"/>
    <property type="project" value="UniProtKB-KW"/>
</dbReference>
<dbReference type="EMBL" id="CM003530">
    <property type="protein sequence ID" value="RCV18660.1"/>
    <property type="molecule type" value="Genomic_DNA"/>
</dbReference>
<dbReference type="InterPro" id="IPR036875">
    <property type="entry name" value="Znf_CCHC_sf"/>
</dbReference>
<dbReference type="PROSITE" id="PS50158">
    <property type="entry name" value="ZF_CCHC"/>
    <property type="match status" value="1"/>
</dbReference>
<keyword evidence="1" id="KW-0863">Zinc-finger</keyword>
<dbReference type="Gramene" id="KQL16425">
    <property type="protein sequence ID" value="KQL16425"/>
    <property type="gene ID" value="SETIT_024188mg"/>
</dbReference>
<accession>K3ZCB4</accession>
<dbReference type="PANTHER" id="PTHR35046:SF24">
    <property type="entry name" value="RETROTRANSPOSON GAG DOMAIN-CONTAINING PROTEIN"/>
    <property type="match status" value="1"/>
</dbReference>
<dbReference type="InterPro" id="IPR001878">
    <property type="entry name" value="Znf_CCHC"/>
</dbReference>
<evidence type="ECO:0000256" key="2">
    <source>
        <dbReference type="SAM" id="MobiDB-lite"/>
    </source>
</evidence>
<dbReference type="Proteomes" id="UP000004995">
    <property type="component" value="Unassembled WGS sequence"/>
</dbReference>
<feature type="region of interest" description="Disordered" evidence="2">
    <location>
        <begin position="335"/>
        <end position="357"/>
    </location>
</feature>
<dbReference type="EnsemblPlants" id="KQL16425">
    <property type="protein sequence ID" value="KQL16425"/>
    <property type="gene ID" value="SETIT_024188mg"/>
</dbReference>
<feature type="domain" description="CCHC-type" evidence="3">
    <location>
        <begin position="243"/>
        <end position="258"/>
    </location>
</feature>
<gene>
    <name evidence="4" type="ORF">SETIT_3G320000v2</name>
</gene>
<evidence type="ECO:0000313" key="5">
    <source>
        <dbReference type="EnsemblPlants" id="KQL16425"/>
    </source>
</evidence>
<dbReference type="HOGENOM" id="CLU_744748_0_0_1"/>
<reference evidence="4" key="2">
    <citation type="submission" date="2015-07" db="EMBL/GenBank/DDBJ databases">
        <authorList>
            <person name="Noorani M."/>
        </authorList>
    </citation>
    <scope>NUCLEOTIDE SEQUENCE</scope>
    <source>
        <strain evidence="4">Yugu1</strain>
    </source>
</reference>